<accession>A0ABD3UGR5</accession>
<comment type="caution">
    <text evidence="1">The sequence shown here is derived from an EMBL/GenBank/DDBJ whole genome shotgun (WGS) entry which is preliminary data.</text>
</comment>
<keyword evidence="2" id="KW-1185">Reference proteome</keyword>
<evidence type="ECO:0000313" key="2">
    <source>
        <dbReference type="Proteomes" id="UP001634394"/>
    </source>
</evidence>
<dbReference type="Proteomes" id="UP001634394">
    <property type="component" value="Unassembled WGS sequence"/>
</dbReference>
<reference evidence="1 2" key="1">
    <citation type="submission" date="2024-11" db="EMBL/GenBank/DDBJ databases">
        <title>Chromosome-level genome assembly of the freshwater bivalve Anodonta woodiana.</title>
        <authorList>
            <person name="Chen X."/>
        </authorList>
    </citation>
    <scope>NUCLEOTIDE SEQUENCE [LARGE SCALE GENOMIC DNA]</scope>
    <source>
        <strain evidence="1">MN2024</strain>
        <tissue evidence="1">Gills</tissue>
    </source>
</reference>
<evidence type="ECO:0000313" key="1">
    <source>
        <dbReference type="EMBL" id="KAL3847981.1"/>
    </source>
</evidence>
<protein>
    <submittedName>
        <fullName evidence="1">Uncharacterized protein</fullName>
    </submittedName>
</protein>
<organism evidence="1 2">
    <name type="scientific">Sinanodonta woodiana</name>
    <name type="common">Chinese pond mussel</name>
    <name type="synonym">Anodonta woodiana</name>
    <dbReference type="NCBI Taxonomy" id="1069815"/>
    <lineage>
        <taxon>Eukaryota</taxon>
        <taxon>Metazoa</taxon>
        <taxon>Spiralia</taxon>
        <taxon>Lophotrochozoa</taxon>
        <taxon>Mollusca</taxon>
        <taxon>Bivalvia</taxon>
        <taxon>Autobranchia</taxon>
        <taxon>Heteroconchia</taxon>
        <taxon>Palaeoheterodonta</taxon>
        <taxon>Unionida</taxon>
        <taxon>Unionoidea</taxon>
        <taxon>Unionidae</taxon>
        <taxon>Unioninae</taxon>
        <taxon>Sinanodonta</taxon>
    </lineage>
</organism>
<dbReference type="EMBL" id="JBJQND010000016">
    <property type="protein sequence ID" value="KAL3847981.1"/>
    <property type="molecule type" value="Genomic_DNA"/>
</dbReference>
<sequence>MEARKVITDLQKYVKVRRVETEEESFIECRYKEGTQKIEFQTEREDIPGITAILVAIKILDEENISKIYSINYAEKGYEIRPRGNEPVLPYGELTICGQSAIAKKPKLLMRKIKKTR</sequence>
<dbReference type="AlphaFoldDB" id="A0ABD3UGR5"/>
<gene>
    <name evidence="1" type="ORF">ACJMK2_018868</name>
</gene>
<proteinExistence type="predicted"/>
<name>A0ABD3UGR5_SINWO</name>